<proteinExistence type="inferred from homology"/>
<evidence type="ECO:0000259" key="4">
    <source>
        <dbReference type="PROSITE" id="PS51190"/>
    </source>
</evidence>
<gene>
    <name evidence="5" type="ORF">ANCCAN_21760</name>
</gene>
<evidence type="ECO:0000256" key="2">
    <source>
        <dbReference type="SAM" id="MobiDB-lite"/>
    </source>
</evidence>
<dbReference type="OrthoDB" id="5570127at2759"/>
<dbReference type="GO" id="GO:0000124">
    <property type="term" value="C:SAGA complex"/>
    <property type="evidence" value="ECO:0007669"/>
    <property type="project" value="TreeGrafter"/>
</dbReference>
<dbReference type="EMBL" id="JOJR01001093">
    <property type="protein sequence ID" value="RCN32433.1"/>
    <property type="molecule type" value="Genomic_DNA"/>
</dbReference>
<dbReference type="InterPro" id="IPR050517">
    <property type="entry name" value="DDR_Repair_Kinase"/>
</dbReference>
<feature type="region of interest" description="Disordered" evidence="2">
    <location>
        <begin position="2621"/>
        <end position="2650"/>
    </location>
</feature>
<feature type="domain" description="FATC" evidence="4">
    <location>
        <begin position="3893"/>
        <end position="3929"/>
    </location>
</feature>
<protein>
    <recommendedName>
        <fullName evidence="7">Transformation/transcription domain-associated protein</fullName>
    </recommendedName>
</protein>
<dbReference type="Proteomes" id="UP000252519">
    <property type="component" value="Unassembled WGS sequence"/>
</dbReference>
<feature type="compositionally biased region" description="Pro residues" evidence="2">
    <location>
        <begin position="533"/>
        <end position="544"/>
    </location>
</feature>
<dbReference type="PANTHER" id="PTHR11139:SF1">
    <property type="entry name" value="TRANSFORMATION_TRANSCRIPTION DOMAIN-ASSOCIATED PROTEIN"/>
    <property type="match status" value="1"/>
</dbReference>
<evidence type="ECO:0000256" key="1">
    <source>
        <dbReference type="ARBA" id="ARBA00007234"/>
    </source>
</evidence>
<sequence>MASQMMRSSVPVQQMAPQPILPGDQDAIIRTLNDVNQGDESKLKAVQDAWNMFDMFNVTPTFDQFLESLMRAFMKLFSETVPQFIQENNTQTLRKAMLEMILRTSAYEPVKQMSKEIQKQMMRIIVLENEENAILAIKILVDHSKITRTHLIPEVSVMLQHFKQWIKCMCSCLVRPHTFDTIDLTHPAVQLPEETVIETYLQQCYYVQSVMLYPPSGAMDAPKYTLIPRASQSLKTFQEIPMLVIFLYQHHKAGVQAEAMEFLLCCLDFLSIQISSEQKSDEKYNKTLADEFYTAQSKMLAYLSIMGKIREFMEQILANGDRFINGVLSLLEQCPAELIVVRKDVLITLKFFFISDLRPKFIQLLPRLLSEVALIGSGYTAVDHLRGYFYQTMADFLHHVRASLSFDMLAHVAFVFCREMHDNLLPYQIQVICARMLSSVLEGLTKHAKEGEATRDLILMILESLVVKLKMIAVYHLPLLFKQHGAEINYDYKSCDRDGSDNAEDEKASDDVIREEVRRCSIDTAPEMEIGPADPPQPPAPAIPVPKESGHRQSSPSTILTQMYTMNAPPIPLTEARTIVKFILLACKMGTTALAGANRSSQSPPLVRERDIFERMFKYCVQCLDVYMIPYPQPPSRVQVPNSVPGGTRSKEEKDALDALASLFTMLNLDVFGEIFTKYMDFFVVRMAKNLPLQLACNAFLVRADVSFRFGCIIVKYLMDRLPSLAVMNDVSQLYVKLFKIIFSAIGCQNSASPDGEIMLKPYLPELIRKSMEYALCARDPINYFMLLRALFRSIGGGLHDILYSQFLPLLPDLMLFFNKLQWCDHRQMMRELFVELCLTVPVRLSTLLPHLPLLMEPLVCALNGGPNLVQQGLRTLELCVDNLQPDFLFDNFSPVRGGMMQGLYKVVGKSGDPLSVATAVRVLGKFGGANRNMFTEPPNLKSRPKGDHPPYTIRVAFDRPNSSQTFFSTIYGDIALTEIVRTALKQMRLDPTHAHYSPQVRQYAMELARSILLCSISPIDLTEEWKAGLKDLFKNQFKRLNNSPNGCTAYRCTREGDRAIHSDALMILFCGIVGKDLRSKYIKFFNTTIRYLTLQALLEFTGRAALMSLDHPAQCMDGGILVDTIVTALSDSTKDFCQSAIVGLRHINDVCRVVIPDLEMMPLIPFVRYLVESVSALCYASSWFVRLGGASGLMYFIENYPDSVVFANMSEFIESLVEVLVGMTDQVSCGAVDMAVGAIEKLQRRCLTGCKLNDPKVSVFMNCVASHLFSGSQNIRNKTLSMLNLCAEVLGESFSALMYAYRHLFEAHIERAIEEFNVLALLDRCGSLEALCTIFVCQPPLVDVSIELDRTQKFLRELISVCQMPISEMLELDLFKSMEGCPAHFLPPYTVSEKAEHYKIMATRALVALYKSLLRDASEARSMDVMPFAGDSGNDKVTLDKIACVAVETILCPLPSVVQAAEEALMQIVPVEASCVRTVGEQVFAQFRDAHCERRNAESVAQLYRLVRLNTSLFDNTLASNLVAYICGHASRFPLETSPSSVPQLDGQDVEAITQAVRLLLLVDTTSVSHLATDLAAFIAHFDHHYCTSAYDAWIPPLATLLSRYARQSMAFFLTEESLSMPCRRALLRKLIKDEECGPIRSLLMEDSSYFANMLQNKVMDPSGEWKEASDAHQTENDIMEREMLCLHIIDAVSRRNVQWFAGAKELILKLRQLWNNGDFKARYVVHAPCDKDLLELTIKMMTEHKYKVPRLIVNCFIRYYRHNNNDLDLLCDILFVFIGRYVTDFCFVREFLEREVIPAYSMEWRRKLFSFVLEKFEAGGSTVIKDLLYVKILQYVLIPSLQWAFERYNVDEILGVLQNPQDQPEMDPDDLVYRLAHIIDQSRQVMSDGIVIALYQLSTLLVKYAPRHVHNNDSKKHGWRLRVFMLFAWSCLTASNRQDATLRYTGFLFISHICQKFLINRKIVLQVFQSLCGSYQYDSRELVRRAADVVTAAMPIRMEDGHQQMFINVKRVLCEEAHSLAHIQHIVSMIVRNYRAYFNCRHALFKPLMSAVRRVISTPNSAMDGVMTRKLALDVCEMVIKWELLRLQKVEQLTQGLTSHDDEFDTLLNDSDGSRATAQSSNEPSSASVSAEFEDQLYKQMSKECVDEVVAMLLKFAIQPTSAVQPHQLHQATIENGKRSIGLMKQCLKSAVWGDIVTIKVGWLEKELSVPPESLVRQENQSQLAQSIAQAQQALEVVINLVAIMPKPLLLQTIRPIQRAIISCLNSGHGALIRLVNVLVAKLFEKSNCSMTGMYEFEILNQFISKYLNDHFNSYVKSSTCLVMNAFTAFSLLRVICSQQPGYLDAMCLQAYIKVLEKAVREHIMHVTEQGETTREKSAVLNFSTTVVSKLAIFCFLLVATAEMIAMALELLRPRIEAISAEAKRTICQNVLLPLIERSSFEKIIDVVLRVVSELVVTHRDEHSANPGLPLLVRLQSVVEKRYRLNGELMKMFLKVVLFVFEHPLLLTSDYADKLEDAFHWGLTTQDRDLREKFLLVFERNLAANPLARLSYILREKDWEPFRDYFWLRHALWLMLRCIPVSGSAGPSHRRVFVDSSATLWRTMLAVAGFRSSSLASDLESDMDRSLPNSEAEKQDEPMDTDQEGGVSDEANMTTRLDVLLEDQKSLMIEASSFDFSSAVDSIIGLVFSVQDDVSFVGDMFSQLFNSLWVSMSDEERSFIGGLAVPFMTSGVHVQQAHAVHPVISIFLETFARCNPPIHIGPRAVEFISRHYHAWHRGILLLENQALLIPRMLENPAYMQQIIDPVLQEHLDVLDYLRSLYSELAELDQYAAVWSRRALTADTVKMLAMQQLGDVEEALEHGQATASSMLHRMENQFGKTPIGEAMIKEYDFLDNAYIQCTRELCRWRVLCEIAKNPHVENPELLLEAAVHLPDWYLARQCRDQILACTRPDFVIQSITFGAMLGVLGDPEDGPLVPAKKLVDDVTQALVVGWRVLPPILTHAHIKLLQSMTMIREVGDVLDLKRALDVGNQNCGAVMQEMKTVIKIWRSRTYSLSDEMSFISLMYDWRSQIHTMMVQRFHDWERSGIVMPPGMNPQAILPIHSAATGQLLLARAARERGMDHIAIRTLNKLHTLITLPMMDCHQKALLITEAARIEDFSRDQCCRLFYQKGAILSQLERNDDAMHAFSAAAAMIDPTNAPPMNTACNMFKTWAHHLDNLFHNEVHEASAMSRGSPAINCYFEAARIENETRARKYIARILWTAKHVIACGIFSAVGLDQVLKDRARSIVPFNWLPWLPQLMTELQERPSSGFIHVVERIASVYPLLVISALRPLLDPATIENIIESVSKGRHAPTLPDDHRNAALCKVLEKACVARLTDVRMWNRLLCGFSTMREFWVERHLRYASQLKDEILRCLYQARDTRMETAKLDDKALAALSLWCAELKTNVSGEILREGEVPSSSRHALPLQTEDQFVDEFRTEVLEVLDAPPPFGPGLLKLAESVIKWQTKLHNRLYSLPRRYPIRLSSKFLADYSSAMACIEIPSSFNANVTKQYQYVTLIARFNPHVEVVVKGGRVMKKLQIMAVNGKTSVYYLQRSVFEERTNRCQQYLQIVKTLLVKERETARRHLFVFTPTQLVVSSHALLTDCGGAYSMSFVAKKPHVFDMIRPLDVFARYGMTFGMRPDDAITMFYDRIAASEGPLNTVMLDTYRGFVVENFIGPSILQNYVLERFTDPTYYYLFRKRIAQQLAVVSVLEMLVRLSPLFLDDVYIRTSTAQLAALRYTFAFDMEVERKVPFRLTPNLQWFLGMTLEGDFLWAAAAVIRCLLRRDQHLLLRPLILDEVIINGNHDQVTQFDVVVPFALGTFVPFQVSACADANEFIKKLVAETTRMATQEASALQDELYSAIERARNPENLSQMDPRWHPWF</sequence>
<evidence type="ECO:0000313" key="5">
    <source>
        <dbReference type="EMBL" id="RCN32433.1"/>
    </source>
</evidence>
<feature type="domain" description="PI3K/PI4K catalytic" evidence="3">
    <location>
        <begin position="3567"/>
        <end position="3905"/>
    </location>
</feature>
<dbReference type="STRING" id="29170.A0A368FJV9"/>
<dbReference type="Pfam" id="PF02259">
    <property type="entry name" value="FAT"/>
    <property type="match status" value="1"/>
</dbReference>
<dbReference type="GO" id="GO:0005634">
    <property type="term" value="C:nucleus"/>
    <property type="evidence" value="ECO:0007669"/>
    <property type="project" value="TreeGrafter"/>
</dbReference>
<dbReference type="GO" id="GO:0035267">
    <property type="term" value="C:NuA4 histone acetyltransferase complex"/>
    <property type="evidence" value="ECO:0007669"/>
    <property type="project" value="TreeGrafter"/>
</dbReference>
<dbReference type="InterPro" id="IPR011009">
    <property type="entry name" value="Kinase-like_dom_sf"/>
</dbReference>
<dbReference type="PROSITE" id="PS50290">
    <property type="entry name" value="PI3_4_KINASE_3"/>
    <property type="match status" value="1"/>
</dbReference>
<dbReference type="InterPro" id="IPR003152">
    <property type="entry name" value="FATC_dom"/>
</dbReference>
<dbReference type="SUPFAM" id="SSF56112">
    <property type="entry name" value="Protein kinase-like (PK-like)"/>
    <property type="match status" value="1"/>
</dbReference>
<dbReference type="Pfam" id="PF20206">
    <property type="entry name" value="Tra1_ring"/>
    <property type="match status" value="1"/>
</dbReference>
<dbReference type="InterPro" id="IPR046807">
    <property type="entry name" value="Tra1_central"/>
</dbReference>
<organism evidence="5 6">
    <name type="scientific">Ancylostoma caninum</name>
    <name type="common">Dog hookworm</name>
    <dbReference type="NCBI Taxonomy" id="29170"/>
    <lineage>
        <taxon>Eukaryota</taxon>
        <taxon>Metazoa</taxon>
        <taxon>Ecdysozoa</taxon>
        <taxon>Nematoda</taxon>
        <taxon>Chromadorea</taxon>
        <taxon>Rhabditida</taxon>
        <taxon>Rhabditina</taxon>
        <taxon>Rhabditomorpha</taxon>
        <taxon>Strongyloidea</taxon>
        <taxon>Ancylostomatidae</taxon>
        <taxon>Ancylostomatinae</taxon>
        <taxon>Ancylostoma</taxon>
    </lineage>
</organism>
<evidence type="ECO:0000313" key="6">
    <source>
        <dbReference type="Proteomes" id="UP000252519"/>
    </source>
</evidence>
<dbReference type="PROSITE" id="PS51190">
    <property type="entry name" value="FATC"/>
    <property type="match status" value="1"/>
</dbReference>
<dbReference type="SUPFAM" id="SSF48371">
    <property type="entry name" value="ARM repeat"/>
    <property type="match status" value="2"/>
</dbReference>
<feature type="region of interest" description="Disordered" evidence="2">
    <location>
        <begin position="2110"/>
        <end position="2131"/>
    </location>
</feature>
<reference evidence="5 6" key="1">
    <citation type="submission" date="2014-10" db="EMBL/GenBank/DDBJ databases">
        <title>Draft genome of the hookworm Ancylostoma caninum.</title>
        <authorList>
            <person name="Mitreva M."/>
        </authorList>
    </citation>
    <scope>NUCLEOTIDE SEQUENCE [LARGE SCALE GENOMIC DNA]</scope>
    <source>
        <strain evidence="5 6">Baltimore</strain>
    </source>
</reference>
<comment type="similarity">
    <text evidence="1">Belongs to the PI3/PI4-kinase family. TRA1 subfamily.</text>
</comment>
<dbReference type="Pfam" id="PF20175">
    <property type="entry name" value="Tra1_central"/>
    <property type="match status" value="1"/>
</dbReference>
<dbReference type="InterPro" id="IPR000403">
    <property type="entry name" value="PI3/4_kinase_cat_dom"/>
</dbReference>
<evidence type="ECO:0008006" key="7">
    <source>
        <dbReference type="Google" id="ProtNLM"/>
    </source>
</evidence>
<feature type="region of interest" description="Disordered" evidence="2">
    <location>
        <begin position="526"/>
        <end position="555"/>
    </location>
</feature>
<feature type="compositionally biased region" description="Low complexity" evidence="2">
    <location>
        <begin position="2120"/>
        <end position="2131"/>
    </location>
</feature>
<evidence type="ECO:0000259" key="3">
    <source>
        <dbReference type="PROSITE" id="PS50290"/>
    </source>
</evidence>
<dbReference type="PANTHER" id="PTHR11139">
    <property type="entry name" value="ATAXIA TELANGIECTASIA MUTATED ATM -RELATED"/>
    <property type="match status" value="1"/>
</dbReference>
<dbReference type="InterPro" id="IPR003151">
    <property type="entry name" value="PIK-rel_kinase_FAT"/>
</dbReference>
<comment type="caution">
    <text evidence="5">The sequence shown here is derived from an EMBL/GenBank/DDBJ whole genome shotgun (WGS) entry which is preliminary data.</text>
</comment>
<feature type="compositionally biased region" description="Polar residues" evidence="2">
    <location>
        <begin position="2110"/>
        <end position="2119"/>
    </location>
</feature>
<dbReference type="GO" id="GO:0006281">
    <property type="term" value="P:DNA repair"/>
    <property type="evidence" value="ECO:0007669"/>
    <property type="project" value="TreeGrafter"/>
</dbReference>
<dbReference type="InterPro" id="IPR046805">
    <property type="entry name" value="Tra1_ring"/>
</dbReference>
<dbReference type="InterPro" id="IPR016024">
    <property type="entry name" value="ARM-type_fold"/>
</dbReference>
<accession>A0A368FJV9</accession>
<name>A0A368FJV9_ANCCA</name>
<dbReference type="GO" id="GO:0006355">
    <property type="term" value="P:regulation of DNA-templated transcription"/>
    <property type="evidence" value="ECO:0007669"/>
    <property type="project" value="TreeGrafter"/>
</dbReference>
<keyword evidence="6" id="KW-1185">Reference proteome</keyword>